<dbReference type="SMART" id="SM00833">
    <property type="entry name" value="CobW_C"/>
    <property type="match status" value="1"/>
</dbReference>
<organism evidence="8 9">
    <name type="scientific">Faecalibacter rhinopitheci</name>
    <dbReference type="NCBI Taxonomy" id="2779678"/>
    <lineage>
        <taxon>Bacteria</taxon>
        <taxon>Pseudomonadati</taxon>
        <taxon>Bacteroidota</taxon>
        <taxon>Flavobacteriia</taxon>
        <taxon>Flavobacteriales</taxon>
        <taxon>Weeksellaceae</taxon>
        <taxon>Faecalibacter</taxon>
    </lineage>
</organism>
<feature type="domain" description="CobW C-terminal" evidence="7">
    <location>
        <begin position="281"/>
        <end position="400"/>
    </location>
</feature>
<keyword evidence="9" id="KW-1185">Reference proteome</keyword>
<comment type="function">
    <text evidence="5">Zinc chaperone that directly transfers zinc cofactor to target proteins, thereby activating them. Zinc is transferred from the CXCC motif in the GTPase domain to the zinc binding site in target proteins in a process requiring GTP hydrolysis.</text>
</comment>
<dbReference type="Pfam" id="PF07683">
    <property type="entry name" value="CobW_C"/>
    <property type="match status" value="1"/>
</dbReference>
<protein>
    <submittedName>
        <fullName evidence="8">GTP-binding protein</fullName>
    </submittedName>
</protein>
<evidence type="ECO:0000256" key="1">
    <source>
        <dbReference type="ARBA" id="ARBA00022741"/>
    </source>
</evidence>
<dbReference type="InterPro" id="IPR036627">
    <property type="entry name" value="CobW-likC_sf"/>
</dbReference>
<dbReference type="GO" id="GO:0016787">
    <property type="term" value="F:hydrolase activity"/>
    <property type="evidence" value="ECO:0007669"/>
    <property type="project" value="UniProtKB-KW"/>
</dbReference>
<evidence type="ECO:0000313" key="8">
    <source>
        <dbReference type="EMBL" id="MBF0597131.1"/>
    </source>
</evidence>
<reference evidence="8" key="1">
    <citation type="submission" date="2020-10" db="EMBL/GenBank/DDBJ databases">
        <authorList>
            <person name="Lu T."/>
            <person name="Wang Q."/>
            <person name="Han X."/>
        </authorList>
    </citation>
    <scope>NUCLEOTIDE SEQUENCE</scope>
    <source>
        <strain evidence="8">WQ 117</strain>
    </source>
</reference>
<dbReference type="AlphaFoldDB" id="A0A8J7FVJ2"/>
<dbReference type="InterPro" id="IPR027417">
    <property type="entry name" value="P-loop_NTPase"/>
</dbReference>
<dbReference type="Pfam" id="PF02492">
    <property type="entry name" value="cobW"/>
    <property type="match status" value="1"/>
</dbReference>
<keyword evidence="1" id="KW-0547">Nucleotide-binding</keyword>
<proteinExistence type="inferred from homology"/>
<gene>
    <name evidence="8" type="ORF">IM532_06670</name>
</gene>
<dbReference type="RefSeq" id="WP_194182685.1">
    <property type="nucleotide sequence ID" value="NZ_JADGIK010000004.1"/>
</dbReference>
<dbReference type="Gene3D" id="3.40.50.300">
    <property type="entry name" value="P-loop containing nucleotide triphosphate hydrolases"/>
    <property type="match status" value="1"/>
</dbReference>
<keyword evidence="3" id="KW-0143">Chaperone</keyword>
<name>A0A8J7FVJ2_9FLAO</name>
<comment type="caution">
    <text evidence="8">The sequence shown here is derived from an EMBL/GenBank/DDBJ whole genome shotgun (WGS) entry which is preliminary data.</text>
</comment>
<dbReference type="PANTHER" id="PTHR43603:SF1">
    <property type="entry name" value="ZINC-REGULATED GTPASE METALLOPROTEIN ACTIVATOR 1"/>
    <property type="match status" value="1"/>
</dbReference>
<dbReference type="Proteomes" id="UP000608754">
    <property type="component" value="Unassembled WGS sequence"/>
</dbReference>
<evidence type="ECO:0000256" key="3">
    <source>
        <dbReference type="ARBA" id="ARBA00023186"/>
    </source>
</evidence>
<keyword evidence="2" id="KW-0378">Hydrolase</keyword>
<evidence type="ECO:0000256" key="6">
    <source>
        <dbReference type="ARBA" id="ARBA00049117"/>
    </source>
</evidence>
<dbReference type="InterPro" id="IPR051927">
    <property type="entry name" value="Zn_Chap_cDPG_Synth"/>
</dbReference>
<sequence length="415" mass="47336">MQTKLPVTVLSGFLGSGKTTLLNHILHNKKGLKVAVIVNDMGEVNIDAQMIARDNNLIQSDEKLVELSNGCVCCEIREDLIENIHELAQSGKYDYLVIESSGISDPGPIAQTLDFVSPDGKIDIPKYARLDTLVTVVDALNFFRNFGTDENVFDRGLTENNEDDRPIVNLLIDQIEFANVILLNKIDAIDKETQSRIESFLHKLNPNAHIIPTKFSEIDLAEILNTNLFDFEKAQDMDAWVRMLEEEEKQKEHHHDHEHGHTCGPNCSHDHHHHVEEKYGMTSFVYRQKTPFHAERFLTYLNDSFPQTVYRSKGLFWMANRPDDAIFLSQAGGSIRIDPAGAWWCAIPKQEREMYAAYQMNKANIDAKWSQEWGDRVIEIVLIGQGIDKEQITKELNACLLNEQEIAEWQAKHNA</sequence>
<dbReference type="PANTHER" id="PTHR43603">
    <property type="entry name" value="COBW DOMAIN-CONTAINING PROTEIN DDB_G0274527"/>
    <property type="match status" value="1"/>
</dbReference>
<dbReference type="InterPro" id="IPR003495">
    <property type="entry name" value="CobW/HypB/UreG_nucleotide-bd"/>
</dbReference>
<evidence type="ECO:0000256" key="2">
    <source>
        <dbReference type="ARBA" id="ARBA00022801"/>
    </source>
</evidence>
<evidence type="ECO:0000256" key="4">
    <source>
        <dbReference type="ARBA" id="ARBA00034320"/>
    </source>
</evidence>
<dbReference type="EMBL" id="JADGIK010000004">
    <property type="protein sequence ID" value="MBF0597131.1"/>
    <property type="molecule type" value="Genomic_DNA"/>
</dbReference>
<dbReference type="InterPro" id="IPR011629">
    <property type="entry name" value="CobW-like_C"/>
</dbReference>
<dbReference type="SUPFAM" id="SSF52540">
    <property type="entry name" value="P-loop containing nucleoside triphosphate hydrolases"/>
    <property type="match status" value="1"/>
</dbReference>
<dbReference type="Gene3D" id="3.30.1220.10">
    <property type="entry name" value="CobW-like, C-terminal domain"/>
    <property type="match status" value="1"/>
</dbReference>
<comment type="similarity">
    <text evidence="4">Belongs to the SIMIBI class G3E GTPase family. ZNG1 subfamily.</text>
</comment>
<dbReference type="GO" id="GO:0000166">
    <property type="term" value="F:nucleotide binding"/>
    <property type="evidence" value="ECO:0007669"/>
    <property type="project" value="UniProtKB-KW"/>
</dbReference>
<evidence type="ECO:0000313" key="9">
    <source>
        <dbReference type="Proteomes" id="UP000608754"/>
    </source>
</evidence>
<dbReference type="CDD" id="cd03112">
    <property type="entry name" value="CobW-like"/>
    <property type="match status" value="1"/>
</dbReference>
<accession>A0A8J7FVJ2</accession>
<comment type="catalytic activity">
    <reaction evidence="6">
        <text>GTP + H2O = GDP + phosphate + H(+)</text>
        <dbReference type="Rhea" id="RHEA:19669"/>
        <dbReference type="ChEBI" id="CHEBI:15377"/>
        <dbReference type="ChEBI" id="CHEBI:15378"/>
        <dbReference type="ChEBI" id="CHEBI:37565"/>
        <dbReference type="ChEBI" id="CHEBI:43474"/>
        <dbReference type="ChEBI" id="CHEBI:58189"/>
    </reaction>
    <physiologicalReaction direction="left-to-right" evidence="6">
        <dbReference type="Rhea" id="RHEA:19670"/>
    </physiologicalReaction>
</comment>
<evidence type="ECO:0000259" key="7">
    <source>
        <dbReference type="SMART" id="SM00833"/>
    </source>
</evidence>
<evidence type="ECO:0000256" key="5">
    <source>
        <dbReference type="ARBA" id="ARBA00045658"/>
    </source>
</evidence>